<sequence>MSFSVASHVGLKLFFLSIGDDTFWSGYIHAMQYTVIFSKAFTSFRFCADISVTTTPRCSIFATLQNIALIPRRKKVSGVEGDEGGAWAEGLHTGRLSLEESAGRSGAAHEIRVSG</sequence>
<evidence type="ECO:0000313" key="2">
    <source>
        <dbReference type="Proteomes" id="UP000822688"/>
    </source>
</evidence>
<evidence type="ECO:0000313" key="1">
    <source>
        <dbReference type="EMBL" id="KAG0574036.1"/>
    </source>
</evidence>
<reference evidence="1" key="1">
    <citation type="submission" date="2020-06" db="EMBL/GenBank/DDBJ databases">
        <title>WGS assembly of Ceratodon purpureus strain R40.</title>
        <authorList>
            <person name="Carey S.B."/>
            <person name="Jenkins J."/>
            <person name="Shu S."/>
            <person name="Lovell J.T."/>
            <person name="Sreedasyam A."/>
            <person name="Maumus F."/>
            <person name="Tiley G.P."/>
            <person name="Fernandez-Pozo N."/>
            <person name="Barry K."/>
            <person name="Chen C."/>
            <person name="Wang M."/>
            <person name="Lipzen A."/>
            <person name="Daum C."/>
            <person name="Saski C.A."/>
            <person name="Payton A.C."/>
            <person name="Mcbreen J.C."/>
            <person name="Conrad R.E."/>
            <person name="Kollar L.M."/>
            <person name="Olsson S."/>
            <person name="Huttunen S."/>
            <person name="Landis J.B."/>
            <person name="Wickett N.J."/>
            <person name="Johnson M.G."/>
            <person name="Rensing S.A."/>
            <person name="Grimwood J."/>
            <person name="Schmutz J."/>
            <person name="Mcdaniel S.F."/>
        </authorList>
    </citation>
    <scope>NUCLEOTIDE SEQUENCE</scope>
    <source>
        <strain evidence="1">R40</strain>
    </source>
</reference>
<accession>A0A8T0HT68</accession>
<proteinExistence type="predicted"/>
<keyword evidence="2" id="KW-1185">Reference proteome</keyword>
<organism evidence="1 2">
    <name type="scientific">Ceratodon purpureus</name>
    <name type="common">Fire moss</name>
    <name type="synonym">Dicranum purpureum</name>
    <dbReference type="NCBI Taxonomy" id="3225"/>
    <lineage>
        <taxon>Eukaryota</taxon>
        <taxon>Viridiplantae</taxon>
        <taxon>Streptophyta</taxon>
        <taxon>Embryophyta</taxon>
        <taxon>Bryophyta</taxon>
        <taxon>Bryophytina</taxon>
        <taxon>Bryopsida</taxon>
        <taxon>Dicranidae</taxon>
        <taxon>Pseudoditrichales</taxon>
        <taxon>Ditrichaceae</taxon>
        <taxon>Ceratodon</taxon>
    </lineage>
</organism>
<dbReference type="EMBL" id="CM026426">
    <property type="protein sequence ID" value="KAG0574036.1"/>
    <property type="molecule type" value="Genomic_DNA"/>
</dbReference>
<name>A0A8T0HT68_CERPU</name>
<comment type="caution">
    <text evidence="1">The sequence shown here is derived from an EMBL/GenBank/DDBJ whole genome shotgun (WGS) entry which is preliminary data.</text>
</comment>
<dbReference type="Proteomes" id="UP000822688">
    <property type="component" value="Chromosome V"/>
</dbReference>
<dbReference type="AlphaFoldDB" id="A0A8T0HT68"/>
<gene>
    <name evidence="1" type="ORF">KC19_VG229500</name>
</gene>
<protein>
    <submittedName>
        <fullName evidence="1">Uncharacterized protein</fullName>
    </submittedName>
</protein>